<dbReference type="InterPro" id="IPR012338">
    <property type="entry name" value="Beta-lactam/transpept-like"/>
</dbReference>
<evidence type="ECO:0000256" key="15">
    <source>
        <dbReference type="SAM" id="Phobius"/>
    </source>
</evidence>
<keyword evidence="9" id="KW-0133">Cell shape</keyword>
<keyword evidence="7 15" id="KW-0812">Transmembrane</keyword>
<dbReference type="Gene3D" id="3.90.1310.10">
    <property type="entry name" value="Penicillin-binding protein 2a (Domain 2)"/>
    <property type="match status" value="1"/>
</dbReference>
<evidence type="ECO:0000259" key="16">
    <source>
        <dbReference type="Pfam" id="PF00905"/>
    </source>
</evidence>
<feature type="region of interest" description="Disordered" evidence="14">
    <location>
        <begin position="612"/>
        <end position="644"/>
    </location>
</feature>
<feature type="domain" description="Penicillin-binding protein transpeptidase" evidence="16">
    <location>
        <begin position="253"/>
        <end position="580"/>
    </location>
</feature>
<accession>A0A4U9UEI7</accession>
<dbReference type="Proteomes" id="UP000308196">
    <property type="component" value="Chromosome"/>
</dbReference>
<dbReference type="PANTHER" id="PTHR30627:SF2">
    <property type="entry name" value="PEPTIDOGLYCAN D,D-TRANSPEPTIDASE MRDA"/>
    <property type="match status" value="1"/>
</dbReference>
<evidence type="ECO:0000313" key="19">
    <source>
        <dbReference type="EMBL" id="VTR29972.1"/>
    </source>
</evidence>
<dbReference type="GO" id="GO:0071972">
    <property type="term" value="F:peptidoglycan L,D-transpeptidase activity"/>
    <property type="evidence" value="ECO:0007669"/>
    <property type="project" value="TreeGrafter"/>
</dbReference>
<dbReference type="Gene3D" id="3.40.710.10">
    <property type="entry name" value="DD-peptidase/beta-lactamase superfamily"/>
    <property type="match status" value="1"/>
</dbReference>
<dbReference type="GO" id="GO:0071555">
    <property type="term" value="P:cell wall organization"/>
    <property type="evidence" value="ECO:0007669"/>
    <property type="project" value="UniProtKB-KW"/>
</dbReference>
<evidence type="ECO:0000256" key="14">
    <source>
        <dbReference type="SAM" id="MobiDB-lite"/>
    </source>
</evidence>
<dbReference type="GO" id="GO:0008658">
    <property type="term" value="F:penicillin binding"/>
    <property type="evidence" value="ECO:0007669"/>
    <property type="project" value="InterPro"/>
</dbReference>
<dbReference type="EMBL" id="LR590484">
    <property type="protein sequence ID" value="VTR29972.1"/>
    <property type="molecule type" value="Genomic_DNA"/>
</dbReference>
<evidence type="ECO:0000313" key="18">
    <source>
        <dbReference type="EMBL" id="MEZ0450017.1"/>
    </source>
</evidence>
<feature type="transmembrane region" description="Helical" evidence="15">
    <location>
        <begin position="9"/>
        <end position="28"/>
    </location>
</feature>
<dbReference type="GO" id="GO:0009002">
    <property type="term" value="F:serine-type D-Ala-D-Ala carboxypeptidase activity"/>
    <property type="evidence" value="ECO:0007669"/>
    <property type="project" value="UniProtKB-EC"/>
</dbReference>
<dbReference type="InterPro" id="IPR050515">
    <property type="entry name" value="Beta-lactam/transpept"/>
</dbReference>
<dbReference type="GO" id="GO:0008360">
    <property type="term" value="P:regulation of cell shape"/>
    <property type="evidence" value="ECO:0007669"/>
    <property type="project" value="UniProtKB-KW"/>
</dbReference>
<dbReference type="Gene3D" id="3.30.1390.30">
    <property type="entry name" value="Penicillin-binding protein 2a, domain 3"/>
    <property type="match status" value="1"/>
</dbReference>
<keyword evidence="5 18" id="KW-0121">Carboxypeptidase</keyword>
<evidence type="ECO:0000256" key="10">
    <source>
        <dbReference type="ARBA" id="ARBA00022984"/>
    </source>
</evidence>
<evidence type="ECO:0000313" key="21">
    <source>
        <dbReference type="Proteomes" id="UP001566204"/>
    </source>
</evidence>
<keyword evidence="11 15" id="KW-1133">Transmembrane helix</keyword>
<keyword evidence="21" id="KW-1185">Reference proteome</keyword>
<dbReference type="EC" id="3.4.16.4" evidence="18"/>
<dbReference type="Pfam" id="PF03717">
    <property type="entry name" value="PBP_dimer"/>
    <property type="match status" value="1"/>
</dbReference>
<keyword evidence="8 18" id="KW-0378">Hydrolase</keyword>
<dbReference type="GeneID" id="78461357"/>
<feature type="compositionally biased region" description="Basic and acidic residues" evidence="14">
    <location>
        <begin position="612"/>
        <end position="635"/>
    </location>
</feature>
<dbReference type="AlphaFoldDB" id="A0A4U9UEI7"/>
<dbReference type="InterPro" id="IPR005311">
    <property type="entry name" value="PBP_dimer"/>
</dbReference>
<evidence type="ECO:0000256" key="4">
    <source>
        <dbReference type="ARBA" id="ARBA00022519"/>
    </source>
</evidence>
<gene>
    <name evidence="19" type="primary">penA_1</name>
    <name evidence="18" type="synonym">mrdA</name>
    <name evidence="18" type="ORF">ABTW24_00160</name>
    <name evidence="19" type="ORF">NCTC11429_00546</name>
</gene>
<dbReference type="GO" id="GO:0006508">
    <property type="term" value="P:proteolysis"/>
    <property type="evidence" value="ECO:0007669"/>
    <property type="project" value="UniProtKB-KW"/>
</dbReference>
<dbReference type="STRING" id="1123265.GCA_000686625_04814"/>
<evidence type="ECO:0000256" key="1">
    <source>
        <dbReference type="ARBA" id="ARBA00004167"/>
    </source>
</evidence>
<dbReference type="RefSeq" id="WP_028071376.1">
    <property type="nucleotide sequence ID" value="NZ_CP141191.1"/>
</dbReference>
<evidence type="ECO:0000313" key="20">
    <source>
        <dbReference type="Proteomes" id="UP000308196"/>
    </source>
</evidence>
<dbReference type="FunFam" id="3.40.710.10:FF:000024">
    <property type="entry name" value="Penicillin-binding protein 2"/>
    <property type="match status" value="1"/>
</dbReference>
<evidence type="ECO:0000256" key="7">
    <source>
        <dbReference type="ARBA" id="ARBA00022692"/>
    </source>
</evidence>
<dbReference type="Pfam" id="PF00905">
    <property type="entry name" value="Transpeptidase"/>
    <property type="match status" value="1"/>
</dbReference>
<dbReference type="NCBIfam" id="TIGR03423">
    <property type="entry name" value="pbp2_mrdA"/>
    <property type="match status" value="1"/>
</dbReference>
<dbReference type="Proteomes" id="UP001566204">
    <property type="component" value="Unassembled WGS sequence"/>
</dbReference>
<keyword evidence="3" id="KW-1003">Cell membrane</keyword>
<keyword evidence="6" id="KW-0645">Protease</keyword>
<dbReference type="SUPFAM" id="SSF56601">
    <property type="entry name" value="beta-lactamase/transpeptidase-like"/>
    <property type="match status" value="1"/>
</dbReference>
<dbReference type="KEGG" id="stha:NCTC11429_00546"/>
<reference evidence="19 20" key="1">
    <citation type="submission" date="2019-05" db="EMBL/GenBank/DDBJ databases">
        <authorList>
            <consortium name="Pathogen Informatics"/>
        </authorList>
    </citation>
    <scope>NUCLEOTIDE SEQUENCE [LARGE SCALE GENOMIC DNA]</scope>
    <source>
        <strain evidence="19 20">NCTC11429</strain>
    </source>
</reference>
<evidence type="ECO:0000256" key="12">
    <source>
        <dbReference type="ARBA" id="ARBA00023136"/>
    </source>
</evidence>
<evidence type="ECO:0000256" key="9">
    <source>
        <dbReference type="ARBA" id="ARBA00022960"/>
    </source>
</evidence>
<dbReference type="InterPro" id="IPR017790">
    <property type="entry name" value="Penicillin-binding_protein_2"/>
</dbReference>
<protein>
    <submittedName>
        <fullName evidence="19">Penicillin-binding protein 2</fullName>
        <ecNumber evidence="18">3.4.16.4</ecNumber>
    </submittedName>
</protein>
<evidence type="ECO:0000256" key="8">
    <source>
        <dbReference type="ARBA" id="ARBA00022801"/>
    </source>
</evidence>
<evidence type="ECO:0000256" key="13">
    <source>
        <dbReference type="ARBA" id="ARBA00023316"/>
    </source>
</evidence>
<keyword evidence="10" id="KW-0573">Peptidoglycan synthesis</keyword>
<evidence type="ECO:0000256" key="5">
    <source>
        <dbReference type="ARBA" id="ARBA00022645"/>
    </source>
</evidence>
<evidence type="ECO:0000256" key="3">
    <source>
        <dbReference type="ARBA" id="ARBA00022475"/>
    </source>
</evidence>
<feature type="domain" description="Penicillin-binding protein dimerisation" evidence="17">
    <location>
        <begin position="51"/>
        <end position="213"/>
    </location>
</feature>
<evidence type="ECO:0000259" key="17">
    <source>
        <dbReference type="Pfam" id="PF03717"/>
    </source>
</evidence>
<evidence type="ECO:0000256" key="6">
    <source>
        <dbReference type="ARBA" id="ARBA00022670"/>
    </source>
</evidence>
<reference evidence="18 21" key="2">
    <citation type="submission" date="2024-06" db="EMBL/GenBank/DDBJ databases">
        <title>Soil Sphingobacterium thalpophilum.</title>
        <authorList>
            <person name="Yang J."/>
            <person name="Li J."/>
        </authorList>
    </citation>
    <scope>NUCLEOTIDE SEQUENCE [LARGE SCALE GENOMIC DNA]</scope>
    <source>
        <strain evidence="18 21">22g91tb</strain>
    </source>
</reference>
<dbReference type="InterPro" id="IPR036138">
    <property type="entry name" value="PBP_dimer_sf"/>
</dbReference>
<comment type="subcellular location">
    <subcellularLocation>
        <location evidence="2">Cell membrane</location>
    </subcellularLocation>
    <subcellularLocation>
        <location evidence="1">Membrane</location>
        <topology evidence="1">Single-pass membrane protein</topology>
    </subcellularLocation>
</comment>
<dbReference type="GO" id="GO:0005886">
    <property type="term" value="C:plasma membrane"/>
    <property type="evidence" value="ECO:0007669"/>
    <property type="project" value="UniProtKB-SubCell"/>
</dbReference>
<keyword evidence="12 15" id="KW-0472">Membrane</keyword>
<keyword evidence="4" id="KW-0997">Cell inner membrane</keyword>
<dbReference type="InterPro" id="IPR001460">
    <property type="entry name" value="PCN-bd_Tpept"/>
</dbReference>
<keyword evidence="13" id="KW-0961">Cell wall biogenesis/degradation</keyword>
<dbReference type="GO" id="GO:0009252">
    <property type="term" value="P:peptidoglycan biosynthetic process"/>
    <property type="evidence" value="ECO:0007669"/>
    <property type="project" value="UniProtKB-KW"/>
</dbReference>
<dbReference type="EMBL" id="JBEOQB010000001">
    <property type="protein sequence ID" value="MEZ0450017.1"/>
    <property type="molecule type" value="Genomic_DNA"/>
</dbReference>
<proteinExistence type="predicted"/>
<evidence type="ECO:0000256" key="11">
    <source>
        <dbReference type="ARBA" id="ARBA00022989"/>
    </source>
</evidence>
<organism evidence="19 20">
    <name type="scientific">Sphingobacterium thalpophilum</name>
    <dbReference type="NCBI Taxonomy" id="259"/>
    <lineage>
        <taxon>Bacteria</taxon>
        <taxon>Pseudomonadati</taxon>
        <taxon>Bacteroidota</taxon>
        <taxon>Sphingobacteriia</taxon>
        <taxon>Sphingobacteriales</taxon>
        <taxon>Sphingobacteriaceae</taxon>
        <taxon>Sphingobacterium</taxon>
    </lineage>
</organism>
<sequence length="661" mass="74065">MNSYFARKYVVSGIFIAIALTLVARLFYLQIIDDSYIHSANSNVMRKVIVYPARGVILDRNGKVLVQNEPVYDLMVTPREVKEIDTALFCKLIEIDKEGFIKRMEKARAHSPYRASIFEKQLSVRTWAQYQEYQYQFRGFYVQKRTIRNYPDSIASHFLGYVSEVNEPDIKRSNGFYRSGDYIGRSGVERSYEDLLRGKRGVNNLMVDALNRPKGIFMDGKYDTLAVAGEGLISSLDKDLQILGEKLMKNKLGSIVAIEPATGEILAYVSSPSYNPNLMVGRQAGNNYMKLLEDKTNNPLFNRPIQASYPPGSVFKVVSALTAQQAGVIDRNTVFFCPHGYSYGGGRGWMGCTHYHGSTTLQRSVAVSCNTYYGFTYAKMIDGRGLSGPKAYDLWRNAVTKFGIGHKLGIDLPGEKAGLLPTSEFYTKRYGNDKWRSSFNISLSIGQGEMGITPLQMANIMAIVANKGFYYRPHLIKGIGAKKIIKKEFTEKISAGVDEKYYPVVIQGMSDAVNTPEGTAWSNRIAGIEMCGKTGTAQNPHGENHAVFFAFAPRENPKIAIAVFVENAGYGGTWAGPIASMMVEKYLKDTITTPKYIQDRIYKANFLPTPKDVKDPKNKDVKKTDTIKTKTDSTKSKRQLAALTKSKETIVHHSAIRRRYE</sequence>
<dbReference type="SUPFAM" id="SSF56519">
    <property type="entry name" value="Penicillin binding protein dimerisation domain"/>
    <property type="match status" value="1"/>
</dbReference>
<evidence type="ECO:0000256" key="2">
    <source>
        <dbReference type="ARBA" id="ARBA00004236"/>
    </source>
</evidence>
<dbReference type="PANTHER" id="PTHR30627">
    <property type="entry name" value="PEPTIDOGLYCAN D,D-TRANSPEPTIDASE"/>
    <property type="match status" value="1"/>
</dbReference>
<name>A0A4U9UEI7_9SPHI</name>